<proteinExistence type="predicted"/>
<dbReference type="PANTHER" id="PTHR31286">
    <property type="entry name" value="GLYCINE-RICH CELL WALL STRUCTURAL PROTEIN 1.8-LIKE"/>
    <property type="match status" value="1"/>
</dbReference>
<dbReference type="Pfam" id="PF14392">
    <property type="entry name" value="zf-CCHC_4"/>
    <property type="match status" value="1"/>
</dbReference>
<feature type="region of interest" description="Disordered" evidence="1">
    <location>
        <begin position="97"/>
        <end position="193"/>
    </location>
</feature>
<feature type="domain" description="Zinc knuckle CX2CX4HX4C" evidence="3">
    <location>
        <begin position="449"/>
        <end position="474"/>
    </location>
</feature>
<protein>
    <recommendedName>
        <fullName evidence="6">CCHC-type domain-containing protein</fullName>
    </recommendedName>
</protein>
<evidence type="ECO:0000313" key="5">
    <source>
        <dbReference type="Proteomes" id="UP001497516"/>
    </source>
</evidence>
<evidence type="ECO:0000259" key="3">
    <source>
        <dbReference type="Pfam" id="PF14392"/>
    </source>
</evidence>
<evidence type="ECO:0000313" key="4">
    <source>
        <dbReference type="EMBL" id="CAL1398686.1"/>
    </source>
</evidence>
<dbReference type="EMBL" id="OZ034820">
    <property type="protein sequence ID" value="CAL1398686.1"/>
    <property type="molecule type" value="Genomic_DNA"/>
</dbReference>
<dbReference type="AlphaFoldDB" id="A0AAV2FK42"/>
<reference evidence="4 5" key="1">
    <citation type="submission" date="2024-04" db="EMBL/GenBank/DDBJ databases">
        <authorList>
            <person name="Fracassetti M."/>
        </authorList>
    </citation>
    <scope>NUCLEOTIDE SEQUENCE [LARGE SCALE GENOMIC DNA]</scope>
</reference>
<evidence type="ECO:0000256" key="1">
    <source>
        <dbReference type="SAM" id="MobiDB-lite"/>
    </source>
</evidence>
<feature type="region of interest" description="Disordered" evidence="1">
    <location>
        <begin position="704"/>
        <end position="756"/>
    </location>
</feature>
<sequence>MSLSSLYLTETFFELSNGSFPVPFRGTSTAQSKGNCNEYLAKDYGSCRLEEKQGAGRGPQSPTGEAPKGMGQYRGSSVQLFGKGTIWKPPDLRETIFQCQNNKRRRGKRGSRRSRKISDAIYGTNWGQEEGILEPRAPATDGEKQRMGRISQEEHNECFDRRGNHPQQEDNEKSRQMNSHKEGREAYLRRRSHKEAEEERRVYACIKRLQIDSPFYLKIQLLYPEKTQPFAKFQLLYPVKTQPSEIESYLLLNMETNRSLISSSSKGREGRPNLSSSGGRGIAMLLGKMLTENKVALAKAAGAARYAWGGYGEVNVQPTDSQNLFLFTFNNEETRERIWRDRPWSLSNTLTAIEKYNGRGKPEDTTMEKLAMWVQIHGLHQNQRIEKNMVSIGTYYFQGLLDIDRASLDFNGYRRFLRILVEVNLEEPVPTGFDFPFTDEATGIEHCDVIEFKYERLVELCYFCGRIGHNWPSCWRMNEERRKNGVAYLSDIYNSSLKAGIDSPHRQHSSSNRSSREGAGTQNSSIGRDRTRSGSVARSGGEESGGAMTGGRSSEGYQLIPPGFTVRRLEQEVQEDEEQEIQGRQRGRYRIGMGAKDLGLEMDRAAEAMEGGLRLEEERILLEEGQREVEVETGLSLGPSLQAQSDQATQGWLGLATPANYQHASEGLEEEVGRCLKKRKGTGLVSDLNAEGLNSLSPFEVNFVGGPGGNTKKKKNQKYKSQQGGRSKGIQSEGDQEDPRRKGKAAVVRQKPPLQK</sequence>
<dbReference type="Proteomes" id="UP001497516">
    <property type="component" value="Chromosome 7"/>
</dbReference>
<dbReference type="PANTHER" id="PTHR31286:SF178">
    <property type="entry name" value="DUF4283 DOMAIN-CONTAINING PROTEIN"/>
    <property type="match status" value="1"/>
</dbReference>
<feature type="compositionally biased region" description="Basic and acidic residues" evidence="1">
    <location>
        <begin position="141"/>
        <end position="193"/>
    </location>
</feature>
<feature type="compositionally biased region" description="Basic residues" evidence="1">
    <location>
        <begin position="102"/>
        <end position="115"/>
    </location>
</feature>
<accession>A0AAV2FK42</accession>
<feature type="region of interest" description="Disordered" evidence="1">
    <location>
        <begin position="51"/>
        <end position="75"/>
    </location>
</feature>
<feature type="region of interest" description="Disordered" evidence="1">
    <location>
        <begin position="499"/>
        <end position="559"/>
    </location>
</feature>
<organism evidence="4 5">
    <name type="scientific">Linum trigynum</name>
    <dbReference type="NCBI Taxonomy" id="586398"/>
    <lineage>
        <taxon>Eukaryota</taxon>
        <taxon>Viridiplantae</taxon>
        <taxon>Streptophyta</taxon>
        <taxon>Embryophyta</taxon>
        <taxon>Tracheophyta</taxon>
        <taxon>Spermatophyta</taxon>
        <taxon>Magnoliopsida</taxon>
        <taxon>eudicotyledons</taxon>
        <taxon>Gunneridae</taxon>
        <taxon>Pentapetalae</taxon>
        <taxon>rosids</taxon>
        <taxon>fabids</taxon>
        <taxon>Malpighiales</taxon>
        <taxon>Linaceae</taxon>
        <taxon>Linum</taxon>
    </lineage>
</organism>
<evidence type="ECO:0000259" key="2">
    <source>
        <dbReference type="Pfam" id="PF14111"/>
    </source>
</evidence>
<name>A0AAV2FK42_9ROSI</name>
<keyword evidence="5" id="KW-1185">Reference proteome</keyword>
<dbReference type="InterPro" id="IPR025836">
    <property type="entry name" value="Zn_knuckle_CX2CX4HX4C"/>
</dbReference>
<dbReference type="InterPro" id="IPR040256">
    <property type="entry name" value="At4g02000-like"/>
</dbReference>
<dbReference type="InterPro" id="IPR025558">
    <property type="entry name" value="DUF4283"/>
</dbReference>
<dbReference type="Pfam" id="PF14111">
    <property type="entry name" value="DUF4283"/>
    <property type="match status" value="1"/>
</dbReference>
<feature type="domain" description="DUF4283" evidence="2">
    <location>
        <begin position="285"/>
        <end position="358"/>
    </location>
</feature>
<gene>
    <name evidence="4" type="ORF">LTRI10_LOCUS38904</name>
</gene>
<evidence type="ECO:0008006" key="6">
    <source>
        <dbReference type="Google" id="ProtNLM"/>
    </source>
</evidence>